<dbReference type="Proteomes" id="UP001303285">
    <property type="component" value="Unassembled WGS sequence"/>
</dbReference>
<protein>
    <recommendedName>
        <fullName evidence="3">Phage protein</fullName>
    </recommendedName>
</protein>
<dbReference type="EMBL" id="JAYGHK010000010">
    <property type="protein sequence ID" value="MEA5607373.1"/>
    <property type="molecule type" value="Genomic_DNA"/>
</dbReference>
<evidence type="ECO:0008006" key="3">
    <source>
        <dbReference type="Google" id="ProtNLM"/>
    </source>
</evidence>
<proteinExistence type="predicted"/>
<organism evidence="1 2">
    <name type="scientific">Nodularia spumigena UHCC 0060</name>
    <dbReference type="NCBI Taxonomy" id="3110300"/>
    <lineage>
        <taxon>Bacteria</taxon>
        <taxon>Bacillati</taxon>
        <taxon>Cyanobacteriota</taxon>
        <taxon>Cyanophyceae</taxon>
        <taxon>Nostocales</taxon>
        <taxon>Nodulariaceae</taxon>
        <taxon>Nodularia</taxon>
    </lineage>
</organism>
<comment type="caution">
    <text evidence="1">The sequence shown here is derived from an EMBL/GenBank/DDBJ whole genome shotgun (WGS) entry which is preliminary data.</text>
</comment>
<evidence type="ECO:0000313" key="1">
    <source>
        <dbReference type="EMBL" id="MEA5607373.1"/>
    </source>
</evidence>
<name>A0ABU5UMA8_NODSP</name>
<evidence type="ECO:0000313" key="2">
    <source>
        <dbReference type="Proteomes" id="UP001303285"/>
    </source>
</evidence>
<dbReference type="GeneID" id="78017894"/>
<dbReference type="RefSeq" id="WP_107806445.1">
    <property type="nucleotide sequence ID" value="NZ_JAYGHK010000010.1"/>
</dbReference>
<keyword evidence="2" id="KW-1185">Reference proteome</keyword>
<gene>
    <name evidence="1" type="ORF">VB695_04645</name>
</gene>
<sequence>MTDLNSLTAEQFQTLDEIAHDEEMKQLIIDMMNSRERVVQKLLEVGAKKGLQRSTKPMLDHAMDLWESNKQLGNCTEAQLTQRKADLNNMTWTHII</sequence>
<accession>A0ABU5UMA8</accession>
<reference evidence="1 2" key="1">
    <citation type="submission" date="2023-12" db="EMBL/GenBank/DDBJ databases">
        <title>Baltic Sea Cyanobacteria.</title>
        <authorList>
            <person name="Delbaje E."/>
            <person name="Fewer D.P."/>
            <person name="Shishido T.K."/>
        </authorList>
    </citation>
    <scope>NUCLEOTIDE SEQUENCE [LARGE SCALE GENOMIC DNA]</scope>
    <source>
        <strain evidence="1 2">UHCC 0060</strain>
    </source>
</reference>